<dbReference type="Gene3D" id="3.90.1150.10">
    <property type="entry name" value="Aspartate Aminotransferase, domain 1"/>
    <property type="match status" value="1"/>
</dbReference>
<proteinExistence type="predicted"/>
<dbReference type="Gene3D" id="3.40.640.10">
    <property type="entry name" value="Type I PLP-dependent aspartate aminotransferase-like (Major domain)"/>
    <property type="match status" value="1"/>
</dbReference>
<protein>
    <submittedName>
        <fullName evidence="5">N-succinyl-L,L-diaminopimelate aminotransferase alternative</fullName>
        <ecNumber evidence="5">2.6.1.17</ecNumber>
    </submittedName>
</protein>
<dbReference type="GO" id="GO:0030170">
    <property type="term" value="F:pyridoxal phosphate binding"/>
    <property type="evidence" value="ECO:0007669"/>
    <property type="project" value="InterPro"/>
</dbReference>
<accession>A0A3B1EA10</accession>
<evidence type="ECO:0000256" key="2">
    <source>
        <dbReference type="ARBA" id="ARBA00022576"/>
    </source>
</evidence>
<dbReference type="InterPro" id="IPR015421">
    <property type="entry name" value="PyrdxlP-dep_Trfase_major"/>
</dbReference>
<dbReference type="CDD" id="cd00609">
    <property type="entry name" value="AAT_like"/>
    <property type="match status" value="1"/>
</dbReference>
<dbReference type="SUPFAM" id="SSF53383">
    <property type="entry name" value="PLP-dependent transferases"/>
    <property type="match status" value="1"/>
</dbReference>
<organism evidence="5">
    <name type="scientific">hydrothermal vent metagenome</name>
    <dbReference type="NCBI Taxonomy" id="652676"/>
    <lineage>
        <taxon>unclassified sequences</taxon>
        <taxon>metagenomes</taxon>
        <taxon>ecological metagenomes</taxon>
    </lineage>
</organism>
<dbReference type="PANTHER" id="PTHR42832:SF3">
    <property type="entry name" value="L-GLUTAMINE--4-(METHYLSULFANYL)-2-OXOBUTANOATE AMINOTRANSFERASE"/>
    <property type="match status" value="1"/>
</dbReference>
<dbReference type="InterPro" id="IPR050881">
    <property type="entry name" value="LL-DAP_aminotransferase"/>
</dbReference>
<dbReference type="Pfam" id="PF00155">
    <property type="entry name" value="Aminotran_1_2"/>
    <property type="match status" value="1"/>
</dbReference>
<dbReference type="InterPro" id="IPR004839">
    <property type="entry name" value="Aminotransferase_I/II_large"/>
</dbReference>
<keyword evidence="2 5" id="KW-0032">Aminotransferase</keyword>
<dbReference type="EC" id="2.6.1.17" evidence="5"/>
<reference evidence="5" key="1">
    <citation type="submission" date="2018-10" db="EMBL/GenBank/DDBJ databases">
        <authorList>
            <person name="Aoki K."/>
        </authorList>
    </citation>
    <scope>NUCLEOTIDE SEQUENCE</scope>
</reference>
<comment type="cofactor">
    <cofactor evidence="1">
        <name>pyridoxal 5'-phosphate</name>
        <dbReference type="ChEBI" id="CHEBI:597326"/>
    </cofactor>
</comment>
<dbReference type="GO" id="GO:0009016">
    <property type="term" value="F:succinyldiaminopimelate transaminase activity"/>
    <property type="evidence" value="ECO:0007669"/>
    <property type="project" value="UniProtKB-EC"/>
</dbReference>
<dbReference type="AlphaFoldDB" id="A0A3B1EA10"/>
<dbReference type="InterPro" id="IPR015422">
    <property type="entry name" value="PyrdxlP-dep_Trfase_small"/>
</dbReference>
<evidence type="ECO:0000256" key="3">
    <source>
        <dbReference type="ARBA" id="ARBA00022679"/>
    </source>
</evidence>
<dbReference type="EMBL" id="UOYO01000003">
    <property type="protein sequence ID" value="VAY86298.1"/>
    <property type="molecule type" value="Genomic_DNA"/>
</dbReference>
<gene>
    <name evidence="5" type="ORF">MNB_ARC-1_835</name>
</gene>
<name>A0A3B1EA10_9ZZZZ</name>
<evidence type="ECO:0000259" key="4">
    <source>
        <dbReference type="Pfam" id="PF00155"/>
    </source>
</evidence>
<evidence type="ECO:0000256" key="1">
    <source>
        <dbReference type="ARBA" id="ARBA00001933"/>
    </source>
</evidence>
<evidence type="ECO:0000313" key="5">
    <source>
        <dbReference type="EMBL" id="VAY86298.1"/>
    </source>
</evidence>
<dbReference type="PANTHER" id="PTHR42832">
    <property type="entry name" value="AMINO ACID AMINOTRANSFERASE"/>
    <property type="match status" value="1"/>
</dbReference>
<feature type="domain" description="Aminotransferase class I/classII large" evidence="4">
    <location>
        <begin position="25"/>
        <end position="365"/>
    </location>
</feature>
<sequence length="373" mass="42339">MKLDIYPFAKLREVLSGINPNSEYDEIDLTIGEPKFGAPKFIQDILKNNTDSLGKYPKIAGNDILIKSILGFVKKRYDIDVKPEQLCTTLGTKEVCFNFPIYYLYDKQNPTLSFTNPFYPIYEGAGVVSKANIIYIDLNKENNFKPTLSTEDLEKTNLVILNFPNNPTSTILSMKELESWVNLALKYDFFLINDECYSEIYRDVPPPSLLQASLNIGNSKFKNIAVINSLSKRSSTPGIRSGYIIGDERVLVGYKKYRTFVGCAQPEPLQIASASAWSDEEHVREFRNFYNQNFKLAEEILNITVPKAGFFLWLYVGDDINFAKTLFQKESIKVLPGSFMGKNNAGKGFVRIALVYKSEIIKSALSRMSKYIP</sequence>
<keyword evidence="3 5" id="KW-0808">Transferase</keyword>
<dbReference type="InterPro" id="IPR015424">
    <property type="entry name" value="PyrdxlP-dep_Trfase"/>
</dbReference>
<dbReference type="NCBIfam" id="NF004494">
    <property type="entry name" value="PRK05839.1"/>
    <property type="match status" value="1"/>
</dbReference>